<reference evidence="1 2" key="1">
    <citation type="submission" date="2019-06" db="EMBL/GenBank/DDBJ databases">
        <title>Genome organization and adaptive potential of archetypical organophosphate degarding Sphingobium fuliginis ATCC 27551.</title>
        <authorList>
            <person name="Sarwar A."/>
            <person name="Parthasarathy S."/>
            <person name="Singh C."/>
            <person name="Siddavattam D."/>
        </authorList>
    </citation>
    <scope>NUCLEOTIDE SEQUENCE [LARGE SCALE GENOMIC DNA]</scope>
    <source>
        <strain evidence="1 2">ATCC 27551</strain>
    </source>
</reference>
<dbReference type="PANTHER" id="PTHR36154">
    <property type="entry name" value="DNA-BINDING TRANSCRIPTIONAL ACTIVATOR ALPA"/>
    <property type="match status" value="1"/>
</dbReference>
<dbReference type="InterPro" id="IPR010260">
    <property type="entry name" value="AlpA"/>
</dbReference>
<name>A0A5B8CM84_SPHSA</name>
<accession>A0A5B8CM84</accession>
<organism evidence="1 2">
    <name type="scientific">Sphingobium fuliginis ATCC 27551</name>
    <dbReference type="NCBI Taxonomy" id="1208342"/>
    <lineage>
        <taxon>Bacteria</taxon>
        <taxon>Pseudomonadati</taxon>
        <taxon>Pseudomonadota</taxon>
        <taxon>Alphaproteobacteria</taxon>
        <taxon>Sphingomonadales</taxon>
        <taxon>Sphingomonadaceae</taxon>
        <taxon>Sphingobium</taxon>
    </lineage>
</organism>
<dbReference type="Gene3D" id="1.10.238.160">
    <property type="match status" value="1"/>
</dbReference>
<dbReference type="EMBL" id="CP041016">
    <property type="protein sequence ID" value="QDC39071.1"/>
    <property type="molecule type" value="Genomic_DNA"/>
</dbReference>
<evidence type="ECO:0000313" key="1">
    <source>
        <dbReference type="EMBL" id="QDC39071.1"/>
    </source>
</evidence>
<dbReference type="PANTHER" id="PTHR36154:SF1">
    <property type="entry name" value="DNA-BINDING TRANSCRIPTIONAL ACTIVATOR ALPA"/>
    <property type="match status" value="1"/>
</dbReference>
<protein>
    <submittedName>
        <fullName evidence="1">AlpA family phage regulatory protein</fullName>
    </submittedName>
</protein>
<sequence>MPPAKDRRKDQLLRMCDVTARTGLSISSIYRRETSGRFPRRLHLGLRAVAWYQSDIEDFIADPAGYRWQSAG</sequence>
<dbReference type="Proteomes" id="UP000311469">
    <property type="component" value="Chromosome cSF1"/>
</dbReference>
<dbReference type="AlphaFoldDB" id="A0A5B8CM84"/>
<dbReference type="InterPro" id="IPR052931">
    <property type="entry name" value="Prophage_regulatory_activator"/>
</dbReference>
<gene>
    <name evidence="1" type="ORF">FIL70_05875</name>
</gene>
<proteinExistence type="predicted"/>
<dbReference type="Pfam" id="PF05930">
    <property type="entry name" value="Phage_AlpA"/>
    <property type="match status" value="1"/>
</dbReference>
<evidence type="ECO:0000313" key="2">
    <source>
        <dbReference type="Proteomes" id="UP000311469"/>
    </source>
</evidence>
<dbReference type="KEGG" id="sufl:FIL70_05875"/>